<feature type="modified residue" description="4-aspartylphosphate" evidence="3">
    <location>
        <position position="54"/>
    </location>
</feature>
<evidence type="ECO:0000313" key="7">
    <source>
        <dbReference type="Proteomes" id="UP001595721"/>
    </source>
</evidence>
<keyword evidence="7" id="KW-1185">Reference proteome</keyword>
<dbReference type="SMART" id="SM00267">
    <property type="entry name" value="GGDEF"/>
    <property type="match status" value="1"/>
</dbReference>
<dbReference type="InterPro" id="IPR043128">
    <property type="entry name" value="Rev_trsase/Diguanyl_cyclase"/>
</dbReference>
<dbReference type="RefSeq" id="WP_374422611.1">
    <property type="nucleotide sequence ID" value="NZ_JBHRXJ010000002.1"/>
</dbReference>
<proteinExistence type="predicted"/>
<dbReference type="PANTHER" id="PTHR45138">
    <property type="entry name" value="REGULATORY COMPONENTS OF SENSORY TRANSDUCTION SYSTEM"/>
    <property type="match status" value="1"/>
</dbReference>
<protein>
    <recommendedName>
        <fullName evidence="1">diguanylate cyclase</fullName>
        <ecNumber evidence="1">2.7.7.65</ecNumber>
    </recommendedName>
</protein>
<gene>
    <name evidence="6" type="ORF">ACFOMH_03905</name>
</gene>
<dbReference type="Proteomes" id="UP001595721">
    <property type="component" value="Unassembled WGS sequence"/>
</dbReference>
<comment type="caution">
    <text evidence="6">The sequence shown here is derived from an EMBL/GenBank/DDBJ whole genome shotgun (WGS) entry which is preliminary data.</text>
</comment>
<dbReference type="InterPro" id="IPR050469">
    <property type="entry name" value="Diguanylate_Cyclase"/>
</dbReference>
<dbReference type="InterPro" id="IPR029787">
    <property type="entry name" value="Nucleotide_cyclase"/>
</dbReference>
<dbReference type="EMBL" id="JBHRXJ010000002">
    <property type="protein sequence ID" value="MFC3527307.1"/>
    <property type="molecule type" value="Genomic_DNA"/>
</dbReference>
<dbReference type="CDD" id="cd01949">
    <property type="entry name" value="GGDEF"/>
    <property type="match status" value="1"/>
</dbReference>
<accession>A0ABV7R0X8</accession>
<evidence type="ECO:0000256" key="3">
    <source>
        <dbReference type="PROSITE-ProRule" id="PRU00169"/>
    </source>
</evidence>
<dbReference type="Pfam" id="PF00990">
    <property type="entry name" value="GGDEF"/>
    <property type="match status" value="1"/>
</dbReference>
<comment type="catalytic activity">
    <reaction evidence="2">
        <text>2 GTP = 3',3'-c-di-GMP + 2 diphosphate</text>
        <dbReference type="Rhea" id="RHEA:24898"/>
        <dbReference type="ChEBI" id="CHEBI:33019"/>
        <dbReference type="ChEBI" id="CHEBI:37565"/>
        <dbReference type="ChEBI" id="CHEBI:58805"/>
        <dbReference type="EC" id="2.7.7.65"/>
    </reaction>
</comment>
<organism evidence="6 7">
    <name type="scientific">Paracoccus mangrovi</name>
    <dbReference type="NCBI Taxonomy" id="1715645"/>
    <lineage>
        <taxon>Bacteria</taxon>
        <taxon>Pseudomonadati</taxon>
        <taxon>Pseudomonadota</taxon>
        <taxon>Alphaproteobacteria</taxon>
        <taxon>Rhodobacterales</taxon>
        <taxon>Paracoccaceae</taxon>
        <taxon>Paracoccus</taxon>
    </lineage>
</organism>
<dbReference type="Pfam" id="PF00072">
    <property type="entry name" value="Response_reg"/>
    <property type="match status" value="1"/>
</dbReference>
<dbReference type="PROSITE" id="PS50887">
    <property type="entry name" value="GGDEF"/>
    <property type="match status" value="1"/>
</dbReference>
<evidence type="ECO:0000256" key="2">
    <source>
        <dbReference type="ARBA" id="ARBA00034247"/>
    </source>
</evidence>
<reference evidence="7" key="1">
    <citation type="journal article" date="2019" name="Int. J. Syst. Evol. Microbiol.">
        <title>The Global Catalogue of Microorganisms (GCM) 10K type strain sequencing project: providing services to taxonomists for standard genome sequencing and annotation.</title>
        <authorList>
            <consortium name="The Broad Institute Genomics Platform"/>
            <consortium name="The Broad Institute Genome Sequencing Center for Infectious Disease"/>
            <person name="Wu L."/>
            <person name="Ma J."/>
        </authorList>
    </citation>
    <scope>NUCLEOTIDE SEQUENCE [LARGE SCALE GENOMIC DNA]</scope>
    <source>
        <strain evidence="7">KCTC 42899</strain>
    </source>
</reference>
<keyword evidence="6" id="KW-0548">Nucleotidyltransferase</keyword>
<dbReference type="InterPro" id="IPR001789">
    <property type="entry name" value="Sig_transdc_resp-reg_receiver"/>
</dbReference>
<evidence type="ECO:0000313" key="6">
    <source>
        <dbReference type="EMBL" id="MFC3527307.1"/>
    </source>
</evidence>
<dbReference type="InterPro" id="IPR000160">
    <property type="entry name" value="GGDEF_dom"/>
</dbReference>
<sequence>MSDKPVIMVVDDEIANIELIAAVLEEDYEIIFARSGEQAIDIARKAMPDLILLDVVMPGLDGYETCRRIKQDPDLADVPVIFTTGLDAVEDEVRGLAAGAIDYVTKPVQPVALRRRVSNHIDLKQMRDRLANLALIDPLTGLGNRRMLENLLQNEVARLMPLNGWLSVILVDIDFFKQYNDMYGHPAGDQCLVQVASRLNAAMRRDGDRCMRYGGEEFACVLPGADPAGALQVAEQILQEFQALAIPHAGSRVADVVTISGGVVSRRCGPGLPVSFWIEHADKLLYESKRLGRNRVTSRTIEGA</sequence>
<dbReference type="SUPFAM" id="SSF55073">
    <property type="entry name" value="Nucleotide cyclase"/>
    <property type="match status" value="1"/>
</dbReference>
<dbReference type="InterPro" id="IPR011006">
    <property type="entry name" value="CheY-like_superfamily"/>
</dbReference>
<keyword evidence="3" id="KW-0597">Phosphoprotein</keyword>
<keyword evidence="6" id="KW-0808">Transferase</keyword>
<dbReference type="GO" id="GO:0052621">
    <property type="term" value="F:diguanylate cyclase activity"/>
    <property type="evidence" value="ECO:0007669"/>
    <property type="project" value="UniProtKB-EC"/>
</dbReference>
<dbReference type="Gene3D" id="3.40.50.2300">
    <property type="match status" value="1"/>
</dbReference>
<dbReference type="SMART" id="SM00448">
    <property type="entry name" value="REC"/>
    <property type="match status" value="1"/>
</dbReference>
<feature type="domain" description="GGDEF" evidence="5">
    <location>
        <begin position="164"/>
        <end position="301"/>
    </location>
</feature>
<dbReference type="PANTHER" id="PTHR45138:SF9">
    <property type="entry name" value="DIGUANYLATE CYCLASE DGCM-RELATED"/>
    <property type="match status" value="1"/>
</dbReference>
<evidence type="ECO:0000256" key="1">
    <source>
        <dbReference type="ARBA" id="ARBA00012528"/>
    </source>
</evidence>
<dbReference type="EC" id="2.7.7.65" evidence="1"/>
<evidence type="ECO:0000259" key="4">
    <source>
        <dbReference type="PROSITE" id="PS50110"/>
    </source>
</evidence>
<evidence type="ECO:0000259" key="5">
    <source>
        <dbReference type="PROSITE" id="PS50887"/>
    </source>
</evidence>
<dbReference type="SUPFAM" id="SSF52172">
    <property type="entry name" value="CheY-like"/>
    <property type="match status" value="1"/>
</dbReference>
<name>A0ABV7R0X8_9RHOB</name>
<feature type="domain" description="Response regulatory" evidence="4">
    <location>
        <begin position="6"/>
        <end position="121"/>
    </location>
</feature>
<dbReference type="PROSITE" id="PS50110">
    <property type="entry name" value="RESPONSE_REGULATORY"/>
    <property type="match status" value="1"/>
</dbReference>
<dbReference type="Gene3D" id="3.30.70.270">
    <property type="match status" value="1"/>
</dbReference>
<dbReference type="NCBIfam" id="TIGR00254">
    <property type="entry name" value="GGDEF"/>
    <property type="match status" value="1"/>
</dbReference>